<protein>
    <recommendedName>
        <fullName evidence="1">Transposase zinc-ribbon domain-containing protein</fullName>
    </recommendedName>
</protein>
<accession>A0A3B0YNV7</accession>
<proteinExistence type="predicted"/>
<evidence type="ECO:0000313" key="2">
    <source>
        <dbReference type="EMBL" id="VAW76019.1"/>
    </source>
</evidence>
<dbReference type="AlphaFoldDB" id="A0A3B0YNV7"/>
<gene>
    <name evidence="2" type="ORF">MNBD_GAMMA13-2025</name>
</gene>
<name>A0A3B0YNV7_9ZZZZ</name>
<dbReference type="EMBL" id="UOFK01000083">
    <property type="protein sequence ID" value="VAW76019.1"/>
    <property type="molecule type" value="Genomic_DNA"/>
</dbReference>
<dbReference type="Pfam" id="PF12760">
    <property type="entry name" value="Zn_ribbon_IS1595"/>
    <property type="match status" value="1"/>
</dbReference>
<organism evidence="2">
    <name type="scientific">hydrothermal vent metagenome</name>
    <dbReference type="NCBI Taxonomy" id="652676"/>
    <lineage>
        <taxon>unclassified sequences</taxon>
        <taxon>metagenomes</taxon>
        <taxon>ecological metagenomes</taxon>
    </lineage>
</organism>
<reference evidence="2" key="1">
    <citation type="submission" date="2018-06" db="EMBL/GenBank/DDBJ databases">
        <authorList>
            <person name="Zhirakovskaya E."/>
        </authorList>
    </citation>
    <scope>NUCLEOTIDE SEQUENCE</scope>
</reference>
<dbReference type="InterPro" id="IPR024442">
    <property type="entry name" value="Transposase_Zn_ribbon"/>
</dbReference>
<evidence type="ECO:0000259" key="1">
    <source>
        <dbReference type="Pfam" id="PF12760"/>
    </source>
</evidence>
<sequence length="90" mass="10289">MCDLDNPIFQNEKSARKYLEATRWPNGPACPHCGSFDACKLAGKSHRPGLYQCKDCRKQYTVAVGVLFERPKIPLYKWLLATHYSSALRQ</sequence>
<feature type="domain" description="Transposase zinc-ribbon" evidence="1">
    <location>
        <begin position="11"/>
        <end position="59"/>
    </location>
</feature>